<keyword evidence="1" id="KW-0862">Zinc</keyword>
<feature type="region of interest" description="Disordered" evidence="2">
    <location>
        <begin position="170"/>
        <end position="199"/>
    </location>
</feature>
<evidence type="ECO:0000259" key="3">
    <source>
        <dbReference type="PROSITE" id="PS50158"/>
    </source>
</evidence>
<keyword evidence="1" id="KW-0479">Metal-binding</keyword>
<feature type="domain" description="CCHC-type" evidence="3">
    <location>
        <begin position="156"/>
        <end position="171"/>
    </location>
</feature>
<dbReference type="SUPFAM" id="SSF57756">
    <property type="entry name" value="Retrovirus zinc finger-like domains"/>
    <property type="match status" value="1"/>
</dbReference>
<feature type="compositionally biased region" description="Low complexity" evidence="2">
    <location>
        <begin position="174"/>
        <end position="193"/>
    </location>
</feature>
<dbReference type="AlphaFoldDB" id="A0A6J8D336"/>
<evidence type="ECO:0000256" key="1">
    <source>
        <dbReference type="PROSITE-ProRule" id="PRU00047"/>
    </source>
</evidence>
<evidence type="ECO:0000313" key="5">
    <source>
        <dbReference type="Proteomes" id="UP000507470"/>
    </source>
</evidence>
<feature type="region of interest" description="Disordered" evidence="2">
    <location>
        <begin position="130"/>
        <end position="152"/>
    </location>
</feature>
<proteinExistence type="predicted"/>
<dbReference type="Gene3D" id="4.10.60.10">
    <property type="entry name" value="Zinc finger, CCHC-type"/>
    <property type="match status" value="1"/>
</dbReference>
<evidence type="ECO:0000313" key="4">
    <source>
        <dbReference type="EMBL" id="CAC5403123.1"/>
    </source>
</evidence>
<reference evidence="4 5" key="1">
    <citation type="submission" date="2020-06" db="EMBL/GenBank/DDBJ databases">
        <authorList>
            <person name="Li R."/>
            <person name="Bekaert M."/>
        </authorList>
    </citation>
    <scope>NUCLEOTIDE SEQUENCE [LARGE SCALE GENOMIC DNA]</scope>
    <source>
        <strain evidence="5">wild</strain>
    </source>
</reference>
<accession>A0A6J8D336</accession>
<dbReference type="SMART" id="SM00343">
    <property type="entry name" value="ZnF_C2HC"/>
    <property type="match status" value="1"/>
</dbReference>
<gene>
    <name evidence="4" type="ORF">MCOR_37031</name>
</gene>
<dbReference type="GO" id="GO:0008270">
    <property type="term" value="F:zinc ion binding"/>
    <property type="evidence" value="ECO:0007669"/>
    <property type="project" value="UniProtKB-KW"/>
</dbReference>
<dbReference type="GO" id="GO:0003676">
    <property type="term" value="F:nucleic acid binding"/>
    <property type="evidence" value="ECO:0007669"/>
    <property type="project" value="InterPro"/>
</dbReference>
<dbReference type="Pfam" id="PF00098">
    <property type="entry name" value="zf-CCHC"/>
    <property type="match status" value="1"/>
</dbReference>
<sequence length="199" mass="22800">MATDGYTRRICRNCGHRCIPERMYRQKAALIAMDKNPNALNESMQYAKRAITNQRIFLGAKRVEMKKVTFDVDKEEIPAKSDLCIRNVKFADRENNPAIANLDQRLKKKEEGLEETRTMVKDIWKMLTSNRSKSPPRQFPNSLVNNMGGGNRDTNCLRCGKPGHFARDCRNRSRSNSLGGNRSRSPSPSRQLNWNGLKI</sequence>
<dbReference type="InterPro" id="IPR036875">
    <property type="entry name" value="Znf_CCHC_sf"/>
</dbReference>
<keyword evidence="5" id="KW-1185">Reference proteome</keyword>
<organism evidence="4 5">
    <name type="scientific">Mytilus coruscus</name>
    <name type="common">Sea mussel</name>
    <dbReference type="NCBI Taxonomy" id="42192"/>
    <lineage>
        <taxon>Eukaryota</taxon>
        <taxon>Metazoa</taxon>
        <taxon>Spiralia</taxon>
        <taxon>Lophotrochozoa</taxon>
        <taxon>Mollusca</taxon>
        <taxon>Bivalvia</taxon>
        <taxon>Autobranchia</taxon>
        <taxon>Pteriomorphia</taxon>
        <taxon>Mytilida</taxon>
        <taxon>Mytiloidea</taxon>
        <taxon>Mytilidae</taxon>
        <taxon>Mytilinae</taxon>
        <taxon>Mytilus</taxon>
    </lineage>
</organism>
<keyword evidence="1" id="KW-0863">Zinc-finger</keyword>
<dbReference type="Proteomes" id="UP000507470">
    <property type="component" value="Unassembled WGS sequence"/>
</dbReference>
<protein>
    <submittedName>
        <fullName evidence="4">SFRS7</fullName>
    </submittedName>
</protein>
<dbReference type="InterPro" id="IPR001878">
    <property type="entry name" value="Znf_CCHC"/>
</dbReference>
<feature type="compositionally biased region" description="Polar residues" evidence="2">
    <location>
        <begin position="130"/>
        <end position="145"/>
    </location>
</feature>
<dbReference type="PROSITE" id="PS50158">
    <property type="entry name" value="ZF_CCHC"/>
    <property type="match status" value="1"/>
</dbReference>
<dbReference type="EMBL" id="CACVKT020006665">
    <property type="protein sequence ID" value="CAC5403123.1"/>
    <property type="molecule type" value="Genomic_DNA"/>
</dbReference>
<evidence type="ECO:0000256" key="2">
    <source>
        <dbReference type="SAM" id="MobiDB-lite"/>
    </source>
</evidence>
<name>A0A6J8D336_MYTCO</name>